<dbReference type="EMBL" id="ANMO01000097">
    <property type="protein sequence ID" value="EMB17360.1"/>
    <property type="molecule type" value="Genomic_DNA"/>
</dbReference>
<dbReference type="PATRIC" id="fig|1263867.3.peg.2013"/>
<evidence type="ECO:0000313" key="2">
    <source>
        <dbReference type="Proteomes" id="UP000011529"/>
    </source>
</evidence>
<protein>
    <submittedName>
        <fullName evidence="1">Uncharacterized protein</fullName>
    </submittedName>
</protein>
<name>M2AJP5_9BACT</name>
<comment type="caution">
    <text evidence="1">The sequence shown here is derived from an EMBL/GenBank/DDBJ whole genome shotgun (WGS) entry which is preliminary data.</text>
</comment>
<evidence type="ECO:0000313" key="1">
    <source>
        <dbReference type="EMBL" id="EMB17360.1"/>
    </source>
</evidence>
<accession>M2AJP5</accession>
<dbReference type="AlphaFoldDB" id="M2AJP5"/>
<reference evidence="1" key="2">
    <citation type="journal article" date="2013" name="Mar. Genomics">
        <title>Expression of sulfatases in Rhodopirellula baltica and the diversity of sulfatases in the genus Rhodopirellula.</title>
        <authorList>
            <person name="Wegner C.E."/>
            <person name="Richter-Heitmann T."/>
            <person name="Klindworth A."/>
            <person name="Klockow C."/>
            <person name="Richter M."/>
            <person name="Achstetter T."/>
            <person name="Glockner F.O."/>
            <person name="Harder J."/>
        </authorList>
    </citation>
    <scope>NUCLEOTIDE SEQUENCE [LARGE SCALE GENOMIC DNA]</scope>
    <source>
        <strain evidence="1">6C</strain>
    </source>
</reference>
<proteinExistence type="predicted"/>
<keyword evidence="2" id="KW-1185">Reference proteome</keyword>
<dbReference type="Proteomes" id="UP000011529">
    <property type="component" value="Unassembled WGS sequence"/>
</dbReference>
<reference evidence="1" key="1">
    <citation type="submission" date="2012-11" db="EMBL/GenBank/DDBJ databases">
        <title>Permanent draft genomes of Rhodopirellula europaea strain SH398 and 6C.</title>
        <authorList>
            <person name="Richter M."/>
            <person name="Richter-Heitmann T."/>
            <person name="Frank C."/>
            <person name="Harder J."/>
            <person name="Glockner F.O."/>
        </authorList>
    </citation>
    <scope>NUCLEOTIDE SEQUENCE</scope>
    <source>
        <strain evidence="1">6C</strain>
    </source>
</reference>
<gene>
    <name evidence="1" type="ORF">RE6C_01898</name>
</gene>
<organism evidence="1 2">
    <name type="scientific">Rhodopirellula europaea 6C</name>
    <dbReference type="NCBI Taxonomy" id="1263867"/>
    <lineage>
        <taxon>Bacteria</taxon>
        <taxon>Pseudomonadati</taxon>
        <taxon>Planctomycetota</taxon>
        <taxon>Planctomycetia</taxon>
        <taxon>Pirellulales</taxon>
        <taxon>Pirellulaceae</taxon>
        <taxon>Rhodopirellula</taxon>
    </lineage>
</organism>
<sequence>MMSFWRTEVPVVAFRADVALLADFEIWRFLSESARFFESRFESVL</sequence>